<organism evidence="2 3">
    <name type="scientific">Jaculus jaculus</name>
    <name type="common">Lesser Egyptian jerboa</name>
    <dbReference type="NCBI Taxonomy" id="51337"/>
    <lineage>
        <taxon>Eukaryota</taxon>
        <taxon>Metazoa</taxon>
        <taxon>Chordata</taxon>
        <taxon>Craniata</taxon>
        <taxon>Vertebrata</taxon>
        <taxon>Euteleostomi</taxon>
        <taxon>Mammalia</taxon>
        <taxon>Eutheria</taxon>
        <taxon>Euarchontoglires</taxon>
        <taxon>Glires</taxon>
        <taxon>Rodentia</taxon>
        <taxon>Myomorpha</taxon>
        <taxon>Dipodoidea</taxon>
        <taxon>Dipodidae</taxon>
        <taxon>Dipodinae</taxon>
        <taxon>Jaculus</taxon>
    </lineage>
</organism>
<proteinExistence type="predicted"/>
<dbReference type="InterPro" id="IPR000795">
    <property type="entry name" value="T_Tr_GTP-bd_dom"/>
</dbReference>
<protein>
    <recommendedName>
        <fullName evidence="1">Tr-type G domain-containing protein</fullName>
    </recommendedName>
</protein>
<dbReference type="PANTHER" id="PTHR43721:SF11">
    <property type="entry name" value="SELENOCYSTEINE-SPECIFIC ELONGATION FACTOR"/>
    <property type="match status" value="1"/>
</dbReference>
<dbReference type="GO" id="GO:0001514">
    <property type="term" value="P:selenocysteine incorporation"/>
    <property type="evidence" value="ECO:0007669"/>
    <property type="project" value="TreeGrafter"/>
</dbReference>
<accession>A0A8C5L797</accession>
<reference evidence="2" key="1">
    <citation type="submission" date="2025-08" db="UniProtKB">
        <authorList>
            <consortium name="Ensembl"/>
        </authorList>
    </citation>
    <scope>IDENTIFICATION</scope>
</reference>
<dbReference type="SUPFAM" id="SSF52540">
    <property type="entry name" value="P-loop containing nucleoside triphosphate hydrolases"/>
    <property type="match status" value="1"/>
</dbReference>
<reference evidence="2" key="2">
    <citation type="submission" date="2025-09" db="UniProtKB">
        <authorList>
            <consortium name="Ensembl"/>
        </authorList>
    </citation>
    <scope>IDENTIFICATION</scope>
</reference>
<evidence type="ECO:0000313" key="3">
    <source>
        <dbReference type="Proteomes" id="UP000694385"/>
    </source>
</evidence>
<dbReference type="CDD" id="cd01889">
    <property type="entry name" value="SelB_euk"/>
    <property type="match status" value="1"/>
</dbReference>
<evidence type="ECO:0000313" key="2">
    <source>
        <dbReference type="Ensembl" id="ENSJJAP00000019867.1"/>
    </source>
</evidence>
<dbReference type="GO" id="GO:0003924">
    <property type="term" value="F:GTPase activity"/>
    <property type="evidence" value="ECO:0007669"/>
    <property type="project" value="InterPro"/>
</dbReference>
<dbReference type="InterPro" id="IPR005225">
    <property type="entry name" value="Small_GTP-bd"/>
</dbReference>
<dbReference type="PROSITE" id="PS51722">
    <property type="entry name" value="G_TR_2"/>
    <property type="match status" value="1"/>
</dbReference>
<name>A0A8C5L797_JACJA</name>
<dbReference type="GeneTree" id="ENSGT00940000158170"/>
<dbReference type="PRINTS" id="PR00315">
    <property type="entry name" value="ELONGATNFCT"/>
</dbReference>
<dbReference type="InterPro" id="IPR027417">
    <property type="entry name" value="P-loop_NTPase"/>
</dbReference>
<dbReference type="Ensembl" id="ENSJJAT00000026404.1">
    <property type="protein sequence ID" value="ENSJJAP00000019867.1"/>
    <property type="gene ID" value="ENSJJAG00000020703.1"/>
</dbReference>
<dbReference type="Gene3D" id="3.40.50.300">
    <property type="entry name" value="P-loop containing nucleotide triphosphate hydrolases"/>
    <property type="match status" value="1"/>
</dbReference>
<dbReference type="Gene3D" id="2.40.30.10">
    <property type="entry name" value="Translation factors"/>
    <property type="match status" value="1"/>
</dbReference>
<dbReference type="GO" id="GO:0005525">
    <property type="term" value="F:GTP binding"/>
    <property type="evidence" value="ECO:0007669"/>
    <property type="project" value="InterPro"/>
</dbReference>
<dbReference type="AlphaFoldDB" id="A0A8C5L797"/>
<feature type="domain" description="Tr-type G" evidence="1">
    <location>
        <begin position="5"/>
        <end position="203"/>
    </location>
</feature>
<dbReference type="PANTHER" id="PTHR43721">
    <property type="entry name" value="ELONGATION FACTOR TU-RELATED"/>
    <property type="match status" value="1"/>
</dbReference>
<keyword evidence="3" id="KW-1185">Reference proteome</keyword>
<dbReference type="InterPro" id="IPR050055">
    <property type="entry name" value="EF-Tu_GTPase"/>
</dbReference>
<gene>
    <name evidence="2" type="primary">Eefsec</name>
</gene>
<sequence>MAGRRVNVNVGVLGHIDSGKTALARALSTTASTAAFDKQPQSRERGITLDLGFSCFSVPLPGAEPGAGETVLQVTLVDCPGHASLIRTIIGGAQIIDLMMLVIDVTKGMQTQSAECLVIGQIACQKLVVVLNKIDLLAEEKRQAAIDKMTKKMQKTLENTKFRGAPIIPVAAKPGGPEAPETEAPQGISELIELLKSHISIPTRDPSGPFLMSVDHCFSIKGQGTVMTGTILSGSIGLGDSVEIPALKVMDDHSVIGRSLFKKETN</sequence>
<dbReference type="FunFam" id="3.40.50.300:FF:000900">
    <property type="entry name" value="Eukaryotic elongation factor, selenocysteine-tRNA-specific"/>
    <property type="match status" value="1"/>
</dbReference>
<dbReference type="Proteomes" id="UP000694385">
    <property type="component" value="Unassembled WGS sequence"/>
</dbReference>
<dbReference type="NCBIfam" id="TIGR00231">
    <property type="entry name" value="small_GTP"/>
    <property type="match status" value="1"/>
</dbReference>
<dbReference type="Pfam" id="PF00009">
    <property type="entry name" value="GTP_EFTU"/>
    <property type="match status" value="1"/>
</dbReference>
<dbReference type="GO" id="GO:0003746">
    <property type="term" value="F:translation elongation factor activity"/>
    <property type="evidence" value="ECO:0007669"/>
    <property type="project" value="TreeGrafter"/>
</dbReference>
<evidence type="ECO:0000259" key="1">
    <source>
        <dbReference type="PROSITE" id="PS51722"/>
    </source>
</evidence>
<dbReference type="OMA" id="IVEMSIN"/>